<dbReference type="NCBIfam" id="TIGR02492">
    <property type="entry name" value="flgK_ends"/>
    <property type="match status" value="1"/>
</dbReference>
<evidence type="ECO:0000256" key="6">
    <source>
        <dbReference type="ARBA" id="ARBA00023143"/>
    </source>
</evidence>
<comment type="similarity">
    <text evidence="3">Belongs to the flagella basal body rod proteins family.</text>
</comment>
<evidence type="ECO:0000259" key="7">
    <source>
        <dbReference type="Pfam" id="PF06429"/>
    </source>
</evidence>
<keyword evidence="9" id="KW-0969">Cilium</keyword>
<evidence type="ECO:0000256" key="2">
    <source>
        <dbReference type="ARBA" id="ARBA00004613"/>
    </source>
</evidence>
<comment type="subcellular location">
    <subcellularLocation>
        <location evidence="1">Bacterial flagellum</location>
    </subcellularLocation>
    <subcellularLocation>
        <location evidence="2">Secreted</location>
    </subcellularLocation>
</comment>
<evidence type="ECO:0000259" key="8">
    <source>
        <dbReference type="Pfam" id="PF22638"/>
    </source>
</evidence>
<keyword evidence="6" id="KW-0975">Bacterial flagellum</keyword>
<dbReference type="Pfam" id="PF06429">
    <property type="entry name" value="Flg_bbr_C"/>
    <property type="match status" value="1"/>
</dbReference>
<evidence type="ECO:0000256" key="4">
    <source>
        <dbReference type="ARBA" id="ARBA00016244"/>
    </source>
</evidence>
<evidence type="ECO:0000313" key="9">
    <source>
        <dbReference type="EMBL" id="MCY0149937.1"/>
    </source>
</evidence>
<dbReference type="Pfam" id="PF22638">
    <property type="entry name" value="FlgK_D1"/>
    <property type="match status" value="1"/>
</dbReference>
<dbReference type="RefSeq" id="WP_267655379.1">
    <property type="nucleotide sequence ID" value="NZ_JAOVZR010000001.1"/>
</dbReference>
<evidence type="ECO:0000256" key="1">
    <source>
        <dbReference type="ARBA" id="ARBA00004365"/>
    </source>
</evidence>
<feature type="domain" description="Flagellar basal-body/hook protein C-terminal" evidence="7">
    <location>
        <begin position="447"/>
        <end position="483"/>
    </location>
</feature>
<dbReference type="InterPro" id="IPR010930">
    <property type="entry name" value="Flg_bb/hook_C_dom"/>
</dbReference>
<feature type="domain" description="Flagellar hook-associated protein FlgK helical" evidence="8">
    <location>
        <begin position="97"/>
        <end position="307"/>
    </location>
</feature>
<dbReference type="Proteomes" id="UP001073227">
    <property type="component" value="Unassembled WGS sequence"/>
</dbReference>
<dbReference type="PANTHER" id="PTHR30033">
    <property type="entry name" value="FLAGELLAR HOOK-ASSOCIATED PROTEIN 1"/>
    <property type="match status" value="1"/>
</dbReference>
<proteinExistence type="inferred from homology"/>
<keyword evidence="5" id="KW-0964">Secreted</keyword>
<keyword evidence="10" id="KW-1185">Reference proteome</keyword>
<sequence length="487" mass="50797">MSLSSAINAAQNSLSNIATQTNNVSRNISNASNPDYNRRNAALATSLNGAQVVSIQRAQDEVLFRQSITGMATSSAQQTLLTGFSNLKEILGGNDYENSPATLIANMRDTLSTYAAKPGETTLAQTAIADASTLANGLREASAAVQRVRLDADQEIDRQVNSLNELLSRFEVANKGVYAGTQAGRDVSAELDERDGLLKQISSIIGVTPVTRSGNDMALYTASGTTLFETVARPVTFESSAGFSASIQGKKVYVDGVPLAAGAGATTSAQGSLQALIQVRDEVAPVVQNQLDEIARALVVTFSEKDQSAVPTLPDRAGLFTWSGVMVPTGAAVVPGIAATIAVNPALISSQGGNPQLLRDGGINGAAYSTNPSGAAGYSDALDSFVLALDAPISFDASAGISVSDSITGFAADSVGWLELNRSEANSAAVSREALRYRTEEALSNKTGVSLDEEMSMLLELEQSYKASARLISAVDEMLQELLAAVR</sequence>
<evidence type="ECO:0000256" key="5">
    <source>
        <dbReference type="ARBA" id="ARBA00022525"/>
    </source>
</evidence>
<reference evidence="9" key="1">
    <citation type="submission" date="2022-10" db="EMBL/GenBank/DDBJ databases">
        <title>Hoeflea sp. G2-23, isolated from marine algae.</title>
        <authorList>
            <person name="Kristyanto S."/>
            <person name="Kim J.M."/>
            <person name="Jeon C.O."/>
        </authorList>
    </citation>
    <scope>NUCLEOTIDE SEQUENCE</scope>
    <source>
        <strain evidence="9">G2-23</strain>
    </source>
</reference>
<keyword evidence="9" id="KW-0282">Flagellum</keyword>
<dbReference type="InterPro" id="IPR002371">
    <property type="entry name" value="FlgK"/>
</dbReference>
<evidence type="ECO:0000313" key="10">
    <source>
        <dbReference type="Proteomes" id="UP001073227"/>
    </source>
</evidence>
<dbReference type="InterPro" id="IPR053927">
    <property type="entry name" value="FlgK_helical"/>
</dbReference>
<dbReference type="EMBL" id="JAOVZR010000001">
    <property type="protein sequence ID" value="MCY0149937.1"/>
    <property type="molecule type" value="Genomic_DNA"/>
</dbReference>
<evidence type="ECO:0000256" key="3">
    <source>
        <dbReference type="ARBA" id="ARBA00009677"/>
    </source>
</evidence>
<protein>
    <recommendedName>
        <fullName evidence="4">Flagellar hook-associated protein 1</fullName>
    </recommendedName>
</protein>
<organism evidence="9 10">
    <name type="scientific">Hoeflea algicola</name>
    <dbReference type="NCBI Taxonomy" id="2983763"/>
    <lineage>
        <taxon>Bacteria</taxon>
        <taxon>Pseudomonadati</taxon>
        <taxon>Pseudomonadota</taxon>
        <taxon>Alphaproteobacteria</taxon>
        <taxon>Hyphomicrobiales</taxon>
        <taxon>Rhizobiaceae</taxon>
        <taxon>Hoeflea</taxon>
    </lineage>
</organism>
<accession>A0ABT3ZDQ9</accession>
<gene>
    <name evidence="9" type="primary">flgK</name>
    <name evidence="9" type="ORF">OEG84_20095</name>
</gene>
<dbReference type="PANTHER" id="PTHR30033:SF1">
    <property type="entry name" value="FLAGELLAR HOOK-ASSOCIATED PROTEIN 1"/>
    <property type="match status" value="1"/>
</dbReference>
<keyword evidence="9" id="KW-0966">Cell projection</keyword>
<comment type="caution">
    <text evidence="9">The sequence shown here is derived from an EMBL/GenBank/DDBJ whole genome shotgun (WGS) entry which is preliminary data.</text>
</comment>
<name>A0ABT3ZDQ9_9HYPH</name>
<dbReference type="SUPFAM" id="SSF64518">
    <property type="entry name" value="Phase 1 flagellin"/>
    <property type="match status" value="1"/>
</dbReference>